<dbReference type="AlphaFoldDB" id="A0A077NKB4"/>
<name>A0A077NKB4_XENBV</name>
<organism evidence="1 2">
    <name type="scientific">Xenorhabdus bovienii str. feltiae Moldova</name>
    <dbReference type="NCBI Taxonomy" id="1398200"/>
    <lineage>
        <taxon>Bacteria</taxon>
        <taxon>Pseudomonadati</taxon>
        <taxon>Pseudomonadota</taxon>
        <taxon>Gammaproteobacteria</taxon>
        <taxon>Enterobacterales</taxon>
        <taxon>Morganellaceae</taxon>
        <taxon>Xenorhabdus</taxon>
    </lineage>
</organism>
<dbReference type="EMBL" id="CBSV010000194">
    <property type="protein sequence ID" value="CDH02532.1"/>
    <property type="molecule type" value="Genomic_DNA"/>
</dbReference>
<sequence length="79" mass="8875">MGQHLIYASRPSIKPSSEMRNVFCQRQTAVELPTDLSVELSVDLHLGQSSNSYLGQGVKNSYKYVSFLPGYSIHYGFFV</sequence>
<gene>
    <name evidence="1" type="ORF">XBFM1_2730003</name>
</gene>
<accession>A0A077NKB4</accession>
<comment type="caution">
    <text evidence="1">The sequence shown here is derived from an EMBL/GenBank/DDBJ whole genome shotgun (WGS) entry which is preliminary data.</text>
</comment>
<protein>
    <submittedName>
        <fullName evidence="1">Uncharacterized protein</fullName>
    </submittedName>
</protein>
<reference evidence="1" key="1">
    <citation type="submission" date="2013-07" db="EMBL/GenBank/DDBJ databases">
        <title>Sub-species coevolution in mutualistic symbiosis.</title>
        <authorList>
            <person name="Murfin K."/>
            <person name="Klassen J."/>
            <person name="Lee M."/>
            <person name="Forst S."/>
            <person name="Stock P."/>
            <person name="Goodrich-Blair H."/>
        </authorList>
    </citation>
    <scope>NUCLEOTIDE SEQUENCE [LARGE SCALE GENOMIC DNA]</scope>
    <source>
        <strain evidence="1">Feltiae Moldova</strain>
    </source>
</reference>
<proteinExistence type="predicted"/>
<dbReference type="HOGENOM" id="CLU_196917_0_0_6"/>
<dbReference type="Proteomes" id="UP000028487">
    <property type="component" value="Unassembled WGS sequence"/>
</dbReference>
<evidence type="ECO:0000313" key="2">
    <source>
        <dbReference type="Proteomes" id="UP000028487"/>
    </source>
</evidence>
<evidence type="ECO:0000313" key="1">
    <source>
        <dbReference type="EMBL" id="CDH02532.1"/>
    </source>
</evidence>